<dbReference type="RefSeq" id="WP_179262888.1">
    <property type="nucleotide sequence ID" value="NZ_CP058601.1"/>
</dbReference>
<evidence type="ECO:0000313" key="2">
    <source>
        <dbReference type="EMBL" id="QLG50412.1"/>
    </source>
</evidence>
<dbReference type="OrthoDB" id="217868at2157"/>
<evidence type="ECO:0000313" key="3">
    <source>
        <dbReference type="Proteomes" id="UP000509241"/>
    </source>
</evidence>
<name>A0A7D5GMU0_9EURY</name>
<sequence length="118" mass="12620">MGERSAPSAFDSISVTEQAVLLGVAALARDGETPAQTHEVRKRCQQHLSGLDTEVVGTITEADVIRSLYRLEEAGLVDENESTKTSPTGKGRPSYTLSVRPDVVYDAVADSLRNGSSE</sequence>
<organism evidence="2 3">
    <name type="scientific">Natrinema halophilum</name>
    <dbReference type="NCBI Taxonomy" id="1699371"/>
    <lineage>
        <taxon>Archaea</taxon>
        <taxon>Methanobacteriati</taxon>
        <taxon>Methanobacteriota</taxon>
        <taxon>Stenosarchaea group</taxon>
        <taxon>Halobacteria</taxon>
        <taxon>Halobacteriales</taxon>
        <taxon>Natrialbaceae</taxon>
        <taxon>Natrinema</taxon>
    </lineage>
</organism>
<dbReference type="Proteomes" id="UP000509241">
    <property type="component" value="Chromosome"/>
</dbReference>
<evidence type="ECO:0000256" key="1">
    <source>
        <dbReference type="SAM" id="MobiDB-lite"/>
    </source>
</evidence>
<protein>
    <submittedName>
        <fullName evidence="2">Uncharacterized protein</fullName>
    </submittedName>
</protein>
<dbReference type="KEGG" id="haly:HYG82_16945"/>
<proteinExistence type="predicted"/>
<feature type="region of interest" description="Disordered" evidence="1">
    <location>
        <begin position="76"/>
        <end position="97"/>
    </location>
</feature>
<dbReference type="EMBL" id="CP058601">
    <property type="protein sequence ID" value="QLG50412.1"/>
    <property type="molecule type" value="Genomic_DNA"/>
</dbReference>
<accession>A0A7D5GMU0</accession>
<reference evidence="2 3" key="1">
    <citation type="submission" date="2020-07" db="EMBL/GenBank/DDBJ databases">
        <authorList>
            <person name="Cui H."/>
        </authorList>
    </citation>
    <scope>NUCLEOTIDE SEQUENCE [LARGE SCALE GENOMIC DNA]</scope>
    <source>
        <strain evidence="2 3">YPL8</strain>
    </source>
</reference>
<dbReference type="GeneID" id="56035014"/>
<dbReference type="AlphaFoldDB" id="A0A7D5GMU0"/>
<keyword evidence="3" id="KW-1185">Reference proteome</keyword>
<gene>
    <name evidence="2" type="ORF">HYG82_16945</name>
</gene>